<feature type="transmembrane region" description="Helical" evidence="3">
    <location>
        <begin position="93"/>
        <end position="111"/>
    </location>
</feature>
<dbReference type="SMART" id="SM00267">
    <property type="entry name" value="GGDEF"/>
    <property type="match status" value="1"/>
</dbReference>
<organism evidence="5 6">
    <name type="scientific">Dyella flava</name>
    <dbReference type="NCBI Taxonomy" id="1920170"/>
    <lineage>
        <taxon>Bacteria</taxon>
        <taxon>Pseudomonadati</taxon>
        <taxon>Pseudomonadota</taxon>
        <taxon>Gammaproteobacteria</taxon>
        <taxon>Lysobacterales</taxon>
        <taxon>Rhodanobacteraceae</taxon>
        <taxon>Dyella</taxon>
    </lineage>
</organism>
<dbReference type="InterPro" id="IPR029787">
    <property type="entry name" value="Nucleotide_cyclase"/>
</dbReference>
<evidence type="ECO:0000313" key="5">
    <source>
        <dbReference type="EMBL" id="MBM7127608.1"/>
    </source>
</evidence>
<reference evidence="5" key="1">
    <citation type="submission" date="2020-10" db="EMBL/GenBank/DDBJ databases">
        <title>Phylogeny of dyella-like bacteria.</title>
        <authorList>
            <person name="Fu J."/>
        </authorList>
    </citation>
    <scope>NUCLEOTIDE SEQUENCE</scope>
    <source>
        <strain evidence="5">DHOC52</strain>
    </source>
</reference>
<feature type="transmembrane region" description="Helical" evidence="3">
    <location>
        <begin position="150"/>
        <end position="169"/>
    </location>
</feature>
<sequence length="387" mass="41643">MTSAVSVALATTWLLGLLMLPLLGSLLRSGMPGVWEWLIANVVLIVALPLLLLRGHISDFISIVIANALVALAGVTLYAGFARFLHRPARWPLLLFCAAMTVPALAYWRYVVDSIPMRVVVSTGFTAAICIAIAILVARNRNMGRARYPYVATIGVTVMFATCQAARGIYFTTLSHVSDALTFDATVNVVLLCVGAAIMPVLLMCGMMMVHDALLFNARDAVNRDFLTGALSREGFASVARALLTAADRSRSSLACLIVDLDHFKSINDTFGHGGGDKVLREFVELVRSTLRAGDALGRMGGEEFVILMPDIALDHARSLAERLRNAAMRHAVVTDNGTCTYSLSGGLAIRLPGETMSQLTMRADRALYQAKVAGRNMLCVDDANPG</sequence>
<dbReference type="PANTHER" id="PTHR45138">
    <property type="entry name" value="REGULATORY COMPONENTS OF SENSORY TRANSDUCTION SYSTEM"/>
    <property type="match status" value="1"/>
</dbReference>
<dbReference type="Pfam" id="PF00990">
    <property type="entry name" value="GGDEF"/>
    <property type="match status" value="1"/>
</dbReference>
<dbReference type="RefSeq" id="WP_204684121.1">
    <property type="nucleotide sequence ID" value="NZ_BSNR01000014.1"/>
</dbReference>
<feature type="transmembrane region" description="Helical" evidence="3">
    <location>
        <begin position="60"/>
        <end position="81"/>
    </location>
</feature>
<accession>A0ABS2K8R9</accession>
<dbReference type="InterPro" id="IPR043128">
    <property type="entry name" value="Rev_trsase/Diguanyl_cyclase"/>
</dbReference>
<name>A0ABS2K8R9_9GAMM</name>
<dbReference type="Proteomes" id="UP001430149">
    <property type="component" value="Unassembled WGS sequence"/>
</dbReference>
<dbReference type="SUPFAM" id="SSF55073">
    <property type="entry name" value="Nucleotide cyclase"/>
    <property type="match status" value="1"/>
</dbReference>
<dbReference type="PANTHER" id="PTHR45138:SF9">
    <property type="entry name" value="DIGUANYLATE CYCLASE DGCM-RELATED"/>
    <property type="match status" value="1"/>
</dbReference>
<keyword evidence="3" id="KW-0472">Membrane</keyword>
<dbReference type="PROSITE" id="PS50887">
    <property type="entry name" value="GGDEF"/>
    <property type="match status" value="1"/>
</dbReference>
<evidence type="ECO:0000259" key="4">
    <source>
        <dbReference type="PROSITE" id="PS50887"/>
    </source>
</evidence>
<dbReference type="InterPro" id="IPR050469">
    <property type="entry name" value="Diguanylate_Cyclase"/>
</dbReference>
<feature type="domain" description="GGDEF" evidence="4">
    <location>
        <begin position="252"/>
        <end position="384"/>
    </location>
</feature>
<dbReference type="NCBIfam" id="TIGR00254">
    <property type="entry name" value="GGDEF"/>
    <property type="match status" value="1"/>
</dbReference>
<comment type="caution">
    <text evidence="5">The sequence shown here is derived from an EMBL/GenBank/DDBJ whole genome shotgun (WGS) entry which is preliminary data.</text>
</comment>
<gene>
    <name evidence="5" type="ORF">ISP19_19710</name>
</gene>
<keyword evidence="3" id="KW-0812">Transmembrane</keyword>
<feature type="transmembrane region" description="Helical" evidence="3">
    <location>
        <begin position="189"/>
        <end position="210"/>
    </location>
</feature>
<evidence type="ECO:0000313" key="6">
    <source>
        <dbReference type="Proteomes" id="UP001430149"/>
    </source>
</evidence>
<feature type="transmembrane region" description="Helical" evidence="3">
    <location>
        <begin position="34"/>
        <end position="54"/>
    </location>
</feature>
<keyword evidence="6" id="KW-1185">Reference proteome</keyword>
<evidence type="ECO:0000256" key="2">
    <source>
        <dbReference type="ARBA" id="ARBA00034247"/>
    </source>
</evidence>
<proteinExistence type="predicted"/>
<dbReference type="Gene3D" id="3.30.70.270">
    <property type="match status" value="1"/>
</dbReference>
<dbReference type="EC" id="2.7.7.65" evidence="1"/>
<protein>
    <recommendedName>
        <fullName evidence="1">diguanylate cyclase</fullName>
        <ecNumber evidence="1">2.7.7.65</ecNumber>
    </recommendedName>
</protein>
<dbReference type="CDD" id="cd01949">
    <property type="entry name" value="GGDEF"/>
    <property type="match status" value="1"/>
</dbReference>
<dbReference type="EMBL" id="JADIKE010000039">
    <property type="protein sequence ID" value="MBM7127608.1"/>
    <property type="molecule type" value="Genomic_DNA"/>
</dbReference>
<feature type="transmembrane region" description="Helical" evidence="3">
    <location>
        <begin position="117"/>
        <end position="138"/>
    </location>
</feature>
<feature type="transmembrane region" description="Helical" evidence="3">
    <location>
        <begin position="6"/>
        <end position="27"/>
    </location>
</feature>
<evidence type="ECO:0000256" key="1">
    <source>
        <dbReference type="ARBA" id="ARBA00012528"/>
    </source>
</evidence>
<evidence type="ECO:0000256" key="3">
    <source>
        <dbReference type="SAM" id="Phobius"/>
    </source>
</evidence>
<comment type="catalytic activity">
    <reaction evidence="2">
        <text>2 GTP = 3',3'-c-di-GMP + 2 diphosphate</text>
        <dbReference type="Rhea" id="RHEA:24898"/>
        <dbReference type="ChEBI" id="CHEBI:33019"/>
        <dbReference type="ChEBI" id="CHEBI:37565"/>
        <dbReference type="ChEBI" id="CHEBI:58805"/>
        <dbReference type="EC" id="2.7.7.65"/>
    </reaction>
</comment>
<dbReference type="InterPro" id="IPR000160">
    <property type="entry name" value="GGDEF_dom"/>
</dbReference>
<keyword evidence="3" id="KW-1133">Transmembrane helix</keyword>